<evidence type="ECO:0000313" key="1">
    <source>
        <dbReference type="EMBL" id="CAF4240926.1"/>
    </source>
</evidence>
<organism evidence="2 3">
    <name type="scientific">Rotaria magnacalcarata</name>
    <dbReference type="NCBI Taxonomy" id="392030"/>
    <lineage>
        <taxon>Eukaryota</taxon>
        <taxon>Metazoa</taxon>
        <taxon>Spiralia</taxon>
        <taxon>Gnathifera</taxon>
        <taxon>Rotifera</taxon>
        <taxon>Eurotatoria</taxon>
        <taxon>Bdelloidea</taxon>
        <taxon>Philodinida</taxon>
        <taxon>Philodinidae</taxon>
        <taxon>Rotaria</taxon>
    </lineage>
</organism>
<name>A0A8S3H9Y5_9BILA</name>
<evidence type="ECO:0000313" key="2">
    <source>
        <dbReference type="EMBL" id="CAF5178926.1"/>
    </source>
</evidence>
<reference evidence="2" key="1">
    <citation type="submission" date="2021-02" db="EMBL/GenBank/DDBJ databases">
        <authorList>
            <person name="Nowell W R."/>
        </authorList>
    </citation>
    <scope>NUCLEOTIDE SEQUENCE</scope>
</reference>
<accession>A0A8S3H9Y5</accession>
<evidence type="ECO:0000313" key="3">
    <source>
        <dbReference type="Proteomes" id="UP000681967"/>
    </source>
</evidence>
<sequence length="90" mass="10479">MYAMQTVNLQRFVVQMFNQLLREPKEKVKRQKIRLVPKKKKTQSTSKTKRIITVIDHYTSTDVDDDNDAHSTPIRVQPNLIHLSDSLASD</sequence>
<dbReference type="EMBL" id="CAJOBH010289125">
    <property type="protein sequence ID" value="CAF5178926.1"/>
    <property type="molecule type" value="Genomic_DNA"/>
</dbReference>
<dbReference type="Proteomes" id="UP000681720">
    <property type="component" value="Unassembled WGS sequence"/>
</dbReference>
<protein>
    <submittedName>
        <fullName evidence="2">Uncharacterized protein</fullName>
    </submittedName>
</protein>
<dbReference type="AlphaFoldDB" id="A0A8S3H9Y5"/>
<dbReference type="Proteomes" id="UP000681967">
    <property type="component" value="Unassembled WGS sequence"/>
</dbReference>
<feature type="non-terminal residue" evidence="2">
    <location>
        <position position="90"/>
    </location>
</feature>
<dbReference type="EMBL" id="CAJOBJ010025386">
    <property type="protein sequence ID" value="CAF4240926.1"/>
    <property type="molecule type" value="Genomic_DNA"/>
</dbReference>
<comment type="caution">
    <text evidence="2">The sequence shown here is derived from an EMBL/GenBank/DDBJ whole genome shotgun (WGS) entry which is preliminary data.</text>
</comment>
<gene>
    <name evidence="2" type="ORF">BYL167_LOCUS78650</name>
    <name evidence="1" type="ORF">GIL414_LOCUS23257</name>
</gene>
<proteinExistence type="predicted"/>